<dbReference type="EMBL" id="GEDG01027295">
    <property type="protein sequence ID" value="JAP13938.1"/>
    <property type="molecule type" value="Transcribed_RNA"/>
</dbReference>
<proteinExistence type="predicted"/>
<reference evidence="1" key="1">
    <citation type="submission" date="2015-12" db="EMBL/GenBank/DDBJ databases">
        <title>Gene expression during late stages of embryo sac development: a critical building block for successful pollen-pistil interactions.</title>
        <authorList>
            <person name="Liu Y."/>
            <person name="Joly V."/>
            <person name="Sabar M."/>
            <person name="Matton D.P."/>
        </authorList>
    </citation>
    <scope>NUCLEOTIDE SEQUENCE</scope>
</reference>
<name>A0A0V0H0M2_SOLCH</name>
<protein>
    <submittedName>
        <fullName evidence="1">Putative ovule protein</fullName>
    </submittedName>
</protein>
<evidence type="ECO:0000313" key="1">
    <source>
        <dbReference type="EMBL" id="JAP13938.1"/>
    </source>
</evidence>
<organism evidence="1">
    <name type="scientific">Solanum chacoense</name>
    <name type="common">Chaco potato</name>
    <dbReference type="NCBI Taxonomy" id="4108"/>
    <lineage>
        <taxon>Eukaryota</taxon>
        <taxon>Viridiplantae</taxon>
        <taxon>Streptophyta</taxon>
        <taxon>Embryophyta</taxon>
        <taxon>Tracheophyta</taxon>
        <taxon>Spermatophyta</taxon>
        <taxon>Magnoliopsida</taxon>
        <taxon>eudicotyledons</taxon>
        <taxon>Gunneridae</taxon>
        <taxon>Pentapetalae</taxon>
        <taxon>asterids</taxon>
        <taxon>lamiids</taxon>
        <taxon>Solanales</taxon>
        <taxon>Solanaceae</taxon>
        <taxon>Solanoideae</taxon>
        <taxon>Solaneae</taxon>
        <taxon>Solanum</taxon>
    </lineage>
</organism>
<sequence>MGQRSLDSRKKMRERGSFFKIRIILHNHKRKPFKLYSTWIPSKSAIGLSNSWASLWFSPRPNSLTSL</sequence>
<dbReference type="AlphaFoldDB" id="A0A0V0H0M2"/>
<accession>A0A0V0H0M2</accession>